<keyword evidence="6" id="KW-1185">Reference proteome</keyword>
<keyword evidence="3" id="KW-0408">Iron</keyword>
<reference evidence="5" key="1">
    <citation type="submission" date="2020-09" db="EMBL/GenBank/DDBJ databases">
        <title>New species isolated from human feces.</title>
        <authorList>
            <person name="Kitahara M."/>
            <person name="Shigeno Y."/>
            <person name="Shime M."/>
            <person name="Matsumoto Y."/>
            <person name="Nakamura S."/>
            <person name="Motooka D."/>
            <person name="Fukuoka S."/>
            <person name="Nishikawa H."/>
            <person name="Benno Y."/>
        </authorList>
    </citation>
    <scope>NUCLEOTIDE SEQUENCE</scope>
    <source>
        <strain evidence="5">MM35</strain>
    </source>
</reference>
<dbReference type="AlphaFoldDB" id="A0A810PY76"/>
<dbReference type="InterPro" id="IPR013785">
    <property type="entry name" value="Aldolase_TIM"/>
</dbReference>
<dbReference type="Gene3D" id="3.20.20.70">
    <property type="entry name" value="Aldolase class I"/>
    <property type="match status" value="1"/>
</dbReference>
<evidence type="ECO:0000256" key="3">
    <source>
        <dbReference type="ARBA" id="ARBA00023004"/>
    </source>
</evidence>
<dbReference type="InterPro" id="IPR007197">
    <property type="entry name" value="rSAM"/>
</dbReference>
<dbReference type="InterPro" id="IPR058240">
    <property type="entry name" value="rSAM_sf"/>
</dbReference>
<gene>
    <name evidence="5" type="ORF">MM35RIKEN_13670</name>
</gene>
<organism evidence="5 6">
    <name type="scientific">Vescimonas fastidiosa</name>
    <dbReference type="NCBI Taxonomy" id="2714353"/>
    <lineage>
        <taxon>Bacteria</taxon>
        <taxon>Bacillati</taxon>
        <taxon>Bacillota</taxon>
        <taxon>Clostridia</taxon>
        <taxon>Eubacteriales</taxon>
        <taxon>Oscillospiraceae</taxon>
        <taxon>Vescimonas</taxon>
    </lineage>
</organism>
<proteinExistence type="predicted"/>
<name>A0A810PY76_9FIRM</name>
<dbReference type="SFLD" id="SFLDS00029">
    <property type="entry name" value="Radical_SAM"/>
    <property type="match status" value="1"/>
</dbReference>
<dbReference type="GO" id="GO:0046872">
    <property type="term" value="F:metal ion binding"/>
    <property type="evidence" value="ECO:0007669"/>
    <property type="project" value="UniProtKB-KW"/>
</dbReference>
<dbReference type="KEGG" id="vfa:MM35RIKEN_13670"/>
<dbReference type="EMBL" id="AP023415">
    <property type="protein sequence ID" value="BCK79175.1"/>
    <property type="molecule type" value="Genomic_DNA"/>
</dbReference>
<dbReference type="RefSeq" id="WP_212820447.1">
    <property type="nucleotide sequence ID" value="NZ_AP023415.1"/>
</dbReference>
<sequence>MSHPYKTRAGGATVTVFVPYDCANHCPFCINKKEYADCSGFSLEAILRSIRTMDSITPACDFVFTGGEPLANLDALQQMLDAIPATHKIYINTTFPVQPHCPAEKMLAFTEKNKDKITCMNISRHLVKYVEESPDEVIARIACPTRINCVLYKNYPAARLVDYAERFLPYGIPIQFRYDYTETTPENLYEQENDPILRDLKKYFTYMGLDGCRMRNGFHFLYKGLHMTYHKTLPYSTITEKGEDGITYDILYDILIKQNGEIHSDWTGVKMDVEAYRHVVFEPYDLKVLDGTVDY</sequence>
<keyword evidence="2" id="KW-0479">Metal-binding</keyword>
<protein>
    <recommendedName>
        <fullName evidence="7">4Fe-4S cluster-binding domain-containing protein</fullName>
    </recommendedName>
</protein>
<evidence type="ECO:0000313" key="6">
    <source>
        <dbReference type="Proteomes" id="UP000681343"/>
    </source>
</evidence>
<evidence type="ECO:0000256" key="2">
    <source>
        <dbReference type="ARBA" id="ARBA00022723"/>
    </source>
</evidence>
<evidence type="ECO:0000256" key="4">
    <source>
        <dbReference type="ARBA" id="ARBA00023014"/>
    </source>
</evidence>
<evidence type="ECO:0008006" key="7">
    <source>
        <dbReference type="Google" id="ProtNLM"/>
    </source>
</evidence>
<dbReference type="Pfam" id="PF13353">
    <property type="entry name" value="Fer4_12"/>
    <property type="match status" value="1"/>
</dbReference>
<keyword evidence="1" id="KW-0949">S-adenosyl-L-methionine</keyword>
<dbReference type="GO" id="GO:0051536">
    <property type="term" value="F:iron-sulfur cluster binding"/>
    <property type="evidence" value="ECO:0007669"/>
    <property type="project" value="UniProtKB-KW"/>
</dbReference>
<evidence type="ECO:0000256" key="1">
    <source>
        <dbReference type="ARBA" id="ARBA00022691"/>
    </source>
</evidence>
<accession>A0A810PY76</accession>
<dbReference type="Proteomes" id="UP000681343">
    <property type="component" value="Chromosome"/>
</dbReference>
<evidence type="ECO:0000313" key="5">
    <source>
        <dbReference type="EMBL" id="BCK79175.1"/>
    </source>
</evidence>
<dbReference type="GO" id="GO:0003824">
    <property type="term" value="F:catalytic activity"/>
    <property type="evidence" value="ECO:0007669"/>
    <property type="project" value="InterPro"/>
</dbReference>
<dbReference type="SUPFAM" id="SSF102114">
    <property type="entry name" value="Radical SAM enzymes"/>
    <property type="match status" value="1"/>
</dbReference>
<keyword evidence="4" id="KW-0411">Iron-sulfur</keyword>